<reference evidence="1 2" key="1">
    <citation type="submission" date="2018-08" db="EMBL/GenBank/DDBJ databases">
        <title>Genomic Encyclopedia of Archaeal and Bacterial Type Strains, Phase II (KMG-II): from individual species to whole genera.</title>
        <authorList>
            <person name="Goeker M."/>
        </authorList>
    </citation>
    <scope>NUCLEOTIDE SEQUENCE [LARGE SCALE GENOMIC DNA]</scope>
    <source>
        <strain evidence="1 2">DSM 100880</strain>
    </source>
</reference>
<accession>A0A3E0ERK0</accession>
<proteinExistence type="predicted"/>
<comment type="caution">
    <text evidence="1">The sequence shown here is derived from an EMBL/GenBank/DDBJ whole genome shotgun (WGS) entry which is preliminary data.</text>
</comment>
<name>A0A3E0ERK0_9FLAO</name>
<evidence type="ECO:0000313" key="1">
    <source>
        <dbReference type="EMBL" id="REH00812.1"/>
    </source>
</evidence>
<dbReference type="EMBL" id="QUNI01000002">
    <property type="protein sequence ID" value="REH00812.1"/>
    <property type="molecule type" value="Genomic_DNA"/>
</dbReference>
<keyword evidence="2" id="KW-1185">Reference proteome</keyword>
<gene>
    <name evidence="1" type="ORF">C8P67_10256</name>
</gene>
<dbReference type="Proteomes" id="UP000257136">
    <property type="component" value="Unassembled WGS sequence"/>
</dbReference>
<dbReference type="AlphaFoldDB" id="A0A3E0ERK0"/>
<protein>
    <submittedName>
        <fullName evidence="1">Uncharacterized protein</fullName>
    </submittedName>
</protein>
<evidence type="ECO:0000313" key="2">
    <source>
        <dbReference type="Proteomes" id="UP000257136"/>
    </source>
</evidence>
<sequence>MFFLFWESFIFLKFCHNEYGNYVRLKFVSDIWYIWKRKKEVLIINNIL</sequence>
<organism evidence="1 2">
    <name type="scientific">Flavobacterium aquicola</name>
    <dbReference type="NCBI Taxonomy" id="1682742"/>
    <lineage>
        <taxon>Bacteria</taxon>
        <taxon>Pseudomonadati</taxon>
        <taxon>Bacteroidota</taxon>
        <taxon>Flavobacteriia</taxon>
        <taxon>Flavobacteriales</taxon>
        <taxon>Flavobacteriaceae</taxon>
        <taxon>Flavobacterium</taxon>
    </lineage>
</organism>